<dbReference type="InterPro" id="IPR052988">
    <property type="entry name" value="Oryzine_lactonohydrolase"/>
</dbReference>
<evidence type="ECO:0000313" key="3">
    <source>
        <dbReference type="EMBL" id="THW10606.1"/>
    </source>
</evidence>
<dbReference type="Gene3D" id="2.120.10.30">
    <property type="entry name" value="TolB, C-terminal domain"/>
    <property type="match status" value="1"/>
</dbReference>
<dbReference type="PANTHER" id="PTHR47064">
    <property type="entry name" value="PUTATIVE (AFU_ORTHOLOGUE AFUA_1G08990)-RELATED"/>
    <property type="match status" value="1"/>
</dbReference>
<dbReference type="AlphaFoldDB" id="A0A4S8VI54"/>
<evidence type="ECO:0000313" key="4">
    <source>
        <dbReference type="Proteomes" id="UP000308014"/>
    </source>
</evidence>
<reference evidence="3 4" key="1">
    <citation type="submission" date="2018-10" db="EMBL/GenBank/DDBJ databases">
        <title>Fifty Aureobasidium pullulans genomes reveal a recombining polyextremotolerant generalist.</title>
        <authorList>
            <person name="Gostincar C."/>
            <person name="Turk M."/>
            <person name="Zajc J."/>
            <person name="Gunde-Cimerman N."/>
        </authorList>
    </citation>
    <scope>NUCLEOTIDE SEQUENCE [LARGE SCALE GENOMIC DNA]</scope>
    <source>
        <strain evidence="3 4">EXF-11318</strain>
    </source>
</reference>
<sequence>MILLTIASVLSLSLGRALALSEVISPLAQVCPGYSNNTDVVCINRYASAMPPSFERQSSTGGVFSPNDTFVETQVPSDPSFGLVKNATFVVFDQRGSQILGPSPKLESVFASRNDSIHEGPVYVPSLDAIIFSLPHQGIYQQQIIHLNDSTPRLENYTTTPPVYAVNGGKLFNGKIYWAVEAGFSFPSPQNGSLVAQRPGIYELDPSTGEVTTLLNNYFGQAFNSPNDLWVDDQGDIWFTDSWYGYAINVTVYPVLRPATYRFRPSTGRVSIVEDSIAQPNGIGMSPDRRTMYISDTGVTDFENYPADSPLPRYSYNPLEGNSLYAFDVVASPVGSYIINKRPIYQAQTFGDDGFHVAQNGYLIAAEGGGVTVLSEYGEMLLRIETGFTVNNIQFAGPERKDLWVFGEGEIARVTWDLVGMANE</sequence>
<organism evidence="3 4">
    <name type="scientific">Aureobasidium pullulans</name>
    <name type="common">Black yeast</name>
    <name type="synonym">Pullularia pullulans</name>
    <dbReference type="NCBI Taxonomy" id="5580"/>
    <lineage>
        <taxon>Eukaryota</taxon>
        <taxon>Fungi</taxon>
        <taxon>Dikarya</taxon>
        <taxon>Ascomycota</taxon>
        <taxon>Pezizomycotina</taxon>
        <taxon>Dothideomycetes</taxon>
        <taxon>Dothideomycetidae</taxon>
        <taxon>Dothideales</taxon>
        <taxon>Saccotheciaceae</taxon>
        <taxon>Aureobasidium</taxon>
    </lineage>
</organism>
<gene>
    <name evidence="3" type="ORF">D6D24_07805</name>
</gene>
<protein>
    <submittedName>
        <fullName evidence="3">Calcium-dependent phosphotriesterase</fullName>
    </submittedName>
</protein>
<dbReference type="Pfam" id="PF08450">
    <property type="entry name" value="SGL"/>
    <property type="match status" value="1"/>
</dbReference>
<accession>A0A4S8VI54</accession>
<comment type="caution">
    <text evidence="3">The sequence shown here is derived from an EMBL/GenBank/DDBJ whole genome shotgun (WGS) entry which is preliminary data.</text>
</comment>
<evidence type="ECO:0000256" key="1">
    <source>
        <dbReference type="SAM" id="SignalP"/>
    </source>
</evidence>
<feature type="domain" description="SMP-30/Gluconolactonase/LRE-like region" evidence="2">
    <location>
        <begin position="119"/>
        <end position="308"/>
    </location>
</feature>
<feature type="chain" id="PRO_5020910492" evidence="1">
    <location>
        <begin position="20"/>
        <end position="424"/>
    </location>
</feature>
<dbReference type="PANTHER" id="PTHR47064:SF2">
    <property type="entry name" value="SMP-30_GLUCONOLACTONASE_LRE-LIKE REGION DOMAIN-CONTAINING PROTEIN-RELATED"/>
    <property type="match status" value="1"/>
</dbReference>
<dbReference type="SUPFAM" id="SSF63829">
    <property type="entry name" value="Calcium-dependent phosphotriesterase"/>
    <property type="match status" value="1"/>
</dbReference>
<dbReference type="Proteomes" id="UP000308014">
    <property type="component" value="Unassembled WGS sequence"/>
</dbReference>
<proteinExistence type="predicted"/>
<dbReference type="InterPro" id="IPR011042">
    <property type="entry name" value="6-blade_b-propeller_TolB-like"/>
</dbReference>
<evidence type="ECO:0000259" key="2">
    <source>
        <dbReference type="Pfam" id="PF08450"/>
    </source>
</evidence>
<dbReference type="InterPro" id="IPR013658">
    <property type="entry name" value="SGL"/>
</dbReference>
<keyword evidence="1" id="KW-0732">Signal</keyword>
<feature type="signal peptide" evidence="1">
    <location>
        <begin position="1"/>
        <end position="19"/>
    </location>
</feature>
<name>A0A4S8VI54_AURPU</name>
<dbReference type="EMBL" id="QZAJ01000403">
    <property type="protein sequence ID" value="THW10606.1"/>
    <property type="molecule type" value="Genomic_DNA"/>
</dbReference>